<comment type="caution">
    <text evidence="1">The sequence shown here is derived from an EMBL/GenBank/DDBJ whole genome shotgun (WGS) entry which is preliminary data.</text>
</comment>
<reference evidence="1" key="1">
    <citation type="submission" date="2020-11" db="EMBL/GenBank/DDBJ databases">
        <title>Whole-genome analyses of Nonomuraea sp. K274.</title>
        <authorList>
            <person name="Veyisoglu A."/>
        </authorList>
    </citation>
    <scope>NUCLEOTIDE SEQUENCE</scope>
    <source>
        <strain evidence="1">K274</strain>
    </source>
</reference>
<gene>
    <name evidence="1" type="ORF">ITP53_51305</name>
</gene>
<name>A0A931AP98_9ACTN</name>
<organism evidence="1 2">
    <name type="scientific">Nonomuraea cypriaca</name>
    <dbReference type="NCBI Taxonomy" id="1187855"/>
    <lineage>
        <taxon>Bacteria</taxon>
        <taxon>Bacillati</taxon>
        <taxon>Actinomycetota</taxon>
        <taxon>Actinomycetes</taxon>
        <taxon>Streptosporangiales</taxon>
        <taxon>Streptosporangiaceae</taxon>
        <taxon>Nonomuraea</taxon>
    </lineage>
</organism>
<dbReference type="Proteomes" id="UP000605361">
    <property type="component" value="Unassembled WGS sequence"/>
</dbReference>
<proteinExistence type="predicted"/>
<evidence type="ECO:0000313" key="2">
    <source>
        <dbReference type="Proteomes" id="UP000605361"/>
    </source>
</evidence>
<keyword evidence="2" id="KW-1185">Reference proteome</keyword>
<sequence length="45" mass="5112">MTVFYEYEVVEGVLGERLHERQTQALINLLRELADLKVGHAAVEA</sequence>
<dbReference type="RefSeq" id="WP_195902776.1">
    <property type="nucleotide sequence ID" value="NZ_JADOGI010000334.1"/>
</dbReference>
<dbReference type="EMBL" id="JADOGI010000334">
    <property type="protein sequence ID" value="MBF8193930.1"/>
    <property type="molecule type" value="Genomic_DNA"/>
</dbReference>
<dbReference type="AlphaFoldDB" id="A0A931AP98"/>
<accession>A0A931AP98</accession>
<protein>
    <submittedName>
        <fullName evidence="1">Uncharacterized protein</fullName>
    </submittedName>
</protein>
<evidence type="ECO:0000313" key="1">
    <source>
        <dbReference type="EMBL" id="MBF8193930.1"/>
    </source>
</evidence>